<dbReference type="PANTHER" id="PTHR34135:SF2">
    <property type="entry name" value="LYSOZYME"/>
    <property type="match status" value="1"/>
</dbReference>
<comment type="caution">
    <text evidence="2">The sequence shown here is derived from an EMBL/GenBank/DDBJ whole genome shotgun (WGS) entry which is preliminary data.</text>
</comment>
<dbReference type="InterPro" id="IPR017853">
    <property type="entry name" value="GH"/>
</dbReference>
<dbReference type="EMBL" id="RWJI01000001">
    <property type="protein sequence ID" value="RRQ52707.1"/>
    <property type="molecule type" value="Genomic_DNA"/>
</dbReference>
<gene>
    <name evidence="2" type="ORF">D7D48_07745</name>
</gene>
<dbReference type="PANTHER" id="PTHR34135">
    <property type="entry name" value="LYSOZYME"/>
    <property type="match status" value="1"/>
</dbReference>
<sequence>MLKRNRKLIRWILVLLGLALSGYAAWTYATGWAPSRNSYPVQGIVANASNGQPKWSELAATGVDFAYITAVEGARGRDPQFETNLAAVQEAGIRFGALHHYDLCRSASEQATMFITSVPRNDRALPPAVQMDFAEGCKSRPNRALILAELATFLNQIEAHSGTPAILLLTPDFEEEYQVSKSIDRNIWLEGNGISPDYSARPWVMWTANSHRRVSGIDGAVRWVVVRK</sequence>
<dbReference type="AlphaFoldDB" id="A0A426RUL8"/>
<dbReference type="RefSeq" id="WP_125230721.1">
    <property type="nucleotide sequence ID" value="NZ_RWJI01000001.1"/>
</dbReference>
<organism evidence="2 3">
    <name type="scientific">Sphingorhabdus wooponensis</name>
    <dbReference type="NCBI Taxonomy" id="940136"/>
    <lineage>
        <taxon>Bacteria</taxon>
        <taxon>Pseudomonadati</taxon>
        <taxon>Pseudomonadota</taxon>
        <taxon>Alphaproteobacteria</taxon>
        <taxon>Sphingomonadales</taxon>
        <taxon>Sphingomonadaceae</taxon>
        <taxon>Sphingorhabdus</taxon>
    </lineage>
</organism>
<dbReference type="SUPFAM" id="SSF51445">
    <property type="entry name" value="(Trans)glycosidases"/>
    <property type="match status" value="1"/>
</dbReference>
<dbReference type="PROSITE" id="PS51904">
    <property type="entry name" value="GLYCOSYL_HYDROL_F25_2"/>
    <property type="match status" value="1"/>
</dbReference>
<reference evidence="2 3" key="1">
    <citation type="submission" date="2018-12" db="EMBL/GenBank/DDBJ databases">
        <authorList>
            <person name="Kim S.-J."/>
            <person name="Jung G.-Y."/>
        </authorList>
    </citation>
    <scope>NUCLEOTIDE SEQUENCE [LARGE SCALE GENOMIC DNA]</scope>
    <source>
        <strain evidence="2 3">03SU3-P</strain>
    </source>
</reference>
<evidence type="ECO:0000313" key="2">
    <source>
        <dbReference type="EMBL" id="RRQ52707.1"/>
    </source>
</evidence>
<dbReference type="GO" id="GO:0016052">
    <property type="term" value="P:carbohydrate catabolic process"/>
    <property type="evidence" value="ECO:0007669"/>
    <property type="project" value="TreeGrafter"/>
</dbReference>
<comment type="similarity">
    <text evidence="1">Belongs to the glycosyl hydrolase 25 family.</text>
</comment>
<dbReference type="OrthoDB" id="9798192at2"/>
<evidence type="ECO:0000313" key="3">
    <source>
        <dbReference type="Proteomes" id="UP000268553"/>
    </source>
</evidence>
<evidence type="ECO:0000256" key="1">
    <source>
        <dbReference type="ARBA" id="ARBA00010646"/>
    </source>
</evidence>
<accession>A0A426RUL8</accession>
<name>A0A426RUL8_9SPHN</name>
<dbReference type="InterPro" id="IPR002053">
    <property type="entry name" value="Glyco_hydro_25"/>
</dbReference>
<protein>
    <submittedName>
        <fullName evidence="2">Glycoside hydrolase family 25</fullName>
    </submittedName>
</protein>
<dbReference type="Gene3D" id="3.20.20.80">
    <property type="entry name" value="Glycosidases"/>
    <property type="match status" value="1"/>
</dbReference>
<dbReference type="GO" id="GO:0016998">
    <property type="term" value="P:cell wall macromolecule catabolic process"/>
    <property type="evidence" value="ECO:0007669"/>
    <property type="project" value="InterPro"/>
</dbReference>
<keyword evidence="3" id="KW-1185">Reference proteome</keyword>
<dbReference type="Proteomes" id="UP000268553">
    <property type="component" value="Unassembled WGS sequence"/>
</dbReference>
<keyword evidence="2" id="KW-0378">Hydrolase</keyword>
<dbReference type="GO" id="GO:0009253">
    <property type="term" value="P:peptidoglycan catabolic process"/>
    <property type="evidence" value="ECO:0007669"/>
    <property type="project" value="InterPro"/>
</dbReference>
<proteinExistence type="inferred from homology"/>
<dbReference type="Pfam" id="PF01183">
    <property type="entry name" value="Glyco_hydro_25"/>
    <property type="match status" value="1"/>
</dbReference>
<dbReference type="GO" id="GO:0003796">
    <property type="term" value="F:lysozyme activity"/>
    <property type="evidence" value="ECO:0007669"/>
    <property type="project" value="InterPro"/>
</dbReference>